<keyword evidence="7" id="KW-1185">Reference proteome</keyword>
<comment type="caution">
    <text evidence="6">The sequence shown here is derived from an EMBL/GenBank/DDBJ whole genome shotgun (WGS) entry which is preliminary data.</text>
</comment>
<evidence type="ECO:0000313" key="7">
    <source>
        <dbReference type="Proteomes" id="UP000235145"/>
    </source>
</evidence>
<dbReference type="GO" id="GO:0005524">
    <property type="term" value="F:ATP binding"/>
    <property type="evidence" value="ECO:0007669"/>
    <property type="project" value="UniProtKB-KW"/>
</dbReference>
<evidence type="ECO:0000256" key="1">
    <source>
        <dbReference type="ARBA" id="ARBA00022679"/>
    </source>
</evidence>
<dbReference type="AlphaFoldDB" id="A0A9R1UT16"/>
<keyword evidence="1" id="KW-0808">Transferase</keyword>
<evidence type="ECO:0000256" key="3">
    <source>
        <dbReference type="ARBA" id="ARBA00022777"/>
    </source>
</evidence>
<dbReference type="GO" id="GO:0004672">
    <property type="term" value="F:protein kinase activity"/>
    <property type="evidence" value="ECO:0007669"/>
    <property type="project" value="InterPro"/>
</dbReference>
<keyword evidence="3" id="KW-0418">Kinase</keyword>
<organism evidence="6 7">
    <name type="scientific">Lactuca sativa</name>
    <name type="common">Garden lettuce</name>
    <dbReference type="NCBI Taxonomy" id="4236"/>
    <lineage>
        <taxon>Eukaryota</taxon>
        <taxon>Viridiplantae</taxon>
        <taxon>Streptophyta</taxon>
        <taxon>Embryophyta</taxon>
        <taxon>Tracheophyta</taxon>
        <taxon>Spermatophyta</taxon>
        <taxon>Magnoliopsida</taxon>
        <taxon>eudicotyledons</taxon>
        <taxon>Gunneridae</taxon>
        <taxon>Pentapetalae</taxon>
        <taxon>asterids</taxon>
        <taxon>campanulids</taxon>
        <taxon>Asterales</taxon>
        <taxon>Asteraceae</taxon>
        <taxon>Cichorioideae</taxon>
        <taxon>Cichorieae</taxon>
        <taxon>Lactucinae</taxon>
        <taxon>Lactuca</taxon>
    </lineage>
</organism>
<evidence type="ECO:0000256" key="2">
    <source>
        <dbReference type="ARBA" id="ARBA00022741"/>
    </source>
</evidence>
<dbReference type="InterPro" id="IPR011009">
    <property type="entry name" value="Kinase-like_dom_sf"/>
</dbReference>
<gene>
    <name evidence="6" type="ORF">LSAT_V11C800446890</name>
</gene>
<keyword evidence="4" id="KW-0067">ATP-binding</keyword>
<accession>A0A9R1UT16</accession>
<dbReference type="EMBL" id="NBSK02000008">
    <property type="protein sequence ID" value="KAJ0192311.1"/>
    <property type="molecule type" value="Genomic_DNA"/>
</dbReference>
<dbReference type="InterPro" id="IPR001245">
    <property type="entry name" value="Ser-Thr/Tyr_kinase_cat_dom"/>
</dbReference>
<feature type="domain" description="Serine-threonine/tyrosine-protein kinase catalytic" evidence="5">
    <location>
        <begin position="26"/>
        <end position="58"/>
    </location>
</feature>
<proteinExistence type="predicted"/>
<name>A0A9R1UT16_LACSA</name>
<evidence type="ECO:0000313" key="6">
    <source>
        <dbReference type="EMBL" id="KAJ0192311.1"/>
    </source>
</evidence>
<dbReference type="Pfam" id="PF07714">
    <property type="entry name" value="PK_Tyr_Ser-Thr"/>
    <property type="match status" value="1"/>
</dbReference>
<dbReference type="Gene3D" id="1.10.510.10">
    <property type="entry name" value="Transferase(Phosphotransferase) domain 1"/>
    <property type="match status" value="1"/>
</dbReference>
<sequence>MNEEKKKHKIIQILKLKRFVVEYSGYIAPEYAMHGYLSVKADVFSFGILVLEIVSGRKVSDKSDLLTDVSQNFSTILYKVTNQPSTIDYFKK</sequence>
<dbReference type="Proteomes" id="UP000235145">
    <property type="component" value="Unassembled WGS sequence"/>
</dbReference>
<keyword evidence="2" id="KW-0547">Nucleotide-binding</keyword>
<reference evidence="6 7" key="1">
    <citation type="journal article" date="2017" name="Nat. Commun.">
        <title>Genome assembly with in vitro proximity ligation data and whole-genome triplication in lettuce.</title>
        <authorList>
            <person name="Reyes-Chin-Wo S."/>
            <person name="Wang Z."/>
            <person name="Yang X."/>
            <person name="Kozik A."/>
            <person name="Arikit S."/>
            <person name="Song C."/>
            <person name="Xia L."/>
            <person name="Froenicke L."/>
            <person name="Lavelle D.O."/>
            <person name="Truco M.J."/>
            <person name="Xia R."/>
            <person name="Zhu S."/>
            <person name="Xu C."/>
            <person name="Xu H."/>
            <person name="Xu X."/>
            <person name="Cox K."/>
            <person name="Korf I."/>
            <person name="Meyers B.C."/>
            <person name="Michelmore R.W."/>
        </authorList>
    </citation>
    <scope>NUCLEOTIDE SEQUENCE [LARGE SCALE GENOMIC DNA]</scope>
    <source>
        <strain evidence="7">cv. Salinas</strain>
        <tissue evidence="6">Seedlings</tissue>
    </source>
</reference>
<dbReference type="InterPro" id="IPR052059">
    <property type="entry name" value="CR_Ser/Thr_kinase"/>
</dbReference>
<evidence type="ECO:0000256" key="4">
    <source>
        <dbReference type="ARBA" id="ARBA00022840"/>
    </source>
</evidence>
<dbReference type="PANTHER" id="PTHR47973">
    <property type="entry name" value="CYSTEINE-RICH RECEPTOR-LIKE PROTEIN KINASE 3"/>
    <property type="match status" value="1"/>
</dbReference>
<protein>
    <recommendedName>
        <fullName evidence="5">Serine-threonine/tyrosine-protein kinase catalytic domain-containing protein</fullName>
    </recommendedName>
</protein>
<evidence type="ECO:0000259" key="5">
    <source>
        <dbReference type="Pfam" id="PF07714"/>
    </source>
</evidence>
<dbReference type="SUPFAM" id="SSF56112">
    <property type="entry name" value="Protein kinase-like (PK-like)"/>
    <property type="match status" value="1"/>
</dbReference>